<protein>
    <submittedName>
        <fullName evidence="2">Uncharacterized protein</fullName>
    </submittedName>
</protein>
<dbReference type="Proteomes" id="UP000283210">
    <property type="component" value="Chromosome 23"/>
</dbReference>
<organism evidence="2 3">
    <name type="scientific">Oryzias javanicus</name>
    <name type="common">Javanese ricefish</name>
    <name type="synonym">Aplocheilus javanicus</name>
    <dbReference type="NCBI Taxonomy" id="123683"/>
    <lineage>
        <taxon>Eukaryota</taxon>
        <taxon>Metazoa</taxon>
        <taxon>Chordata</taxon>
        <taxon>Craniata</taxon>
        <taxon>Vertebrata</taxon>
        <taxon>Euteleostomi</taxon>
        <taxon>Actinopterygii</taxon>
        <taxon>Neopterygii</taxon>
        <taxon>Teleostei</taxon>
        <taxon>Neoteleostei</taxon>
        <taxon>Acanthomorphata</taxon>
        <taxon>Ovalentaria</taxon>
        <taxon>Atherinomorphae</taxon>
        <taxon>Beloniformes</taxon>
        <taxon>Adrianichthyidae</taxon>
        <taxon>Oryziinae</taxon>
        <taxon>Oryzias</taxon>
    </lineage>
</organism>
<evidence type="ECO:0000313" key="3">
    <source>
        <dbReference type="Proteomes" id="UP000283210"/>
    </source>
</evidence>
<keyword evidence="3" id="KW-1185">Reference proteome</keyword>
<evidence type="ECO:0000256" key="1">
    <source>
        <dbReference type="SAM" id="MobiDB-lite"/>
    </source>
</evidence>
<proteinExistence type="predicted"/>
<reference evidence="2 3" key="2">
    <citation type="submission" date="2019-01" db="EMBL/GenBank/DDBJ databases">
        <title>A chromosome length genome reference of the Java medaka (oryzias javanicus).</title>
        <authorList>
            <person name="Herpin A."/>
            <person name="Takehana Y."/>
            <person name="Naruse K."/>
            <person name="Ansai S."/>
            <person name="Kawaguchi M."/>
        </authorList>
    </citation>
    <scope>NUCLEOTIDE SEQUENCE [LARGE SCALE GENOMIC DNA]</scope>
    <source>
        <strain evidence="2">RS831</strain>
        <tissue evidence="2">Whole body</tissue>
    </source>
</reference>
<name>A0A3S2PAB6_ORYJA</name>
<feature type="region of interest" description="Disordered" evidence="1">
    <location>
        <begin position="30"/>
        <end position="87"/>
    </location>
</feature>
<reference evidence="2 3" key="1">
    <citation type="submission" date="2018-11" db="EMBL/GenBank/DDBJ databases">
        <authorList>
            <person name="Lopez-Roques C."/>
            <person name="Donnadieu C."/>
            <person name="Bouchez O."/>
            <person name="Klopp C."/>
            <person name="Cabau C."/>
            <person name="Zahm M."/>
        </authorList>
    </citation>
    <scope>NUCLEOTIDE SEQUENCE [LARGE SCALE GENOMIC DNA]</scope>
    <source>
        <strain evidence="2">RS831</strain>
        <tissue evidence="2">Whole body</tissue>
    </source>
</reference>
<accession>A0A3S2PAB6</accession>
<sequence length="104" mass="11392">MNGHPAGHEAPPLQKCPSVARGARRACCWPFKSPSEPSPLPGGGRADGEEEEEAEGEKVREGGLWKCVSGAHTQRTEREGARAAEERERLKDRFCPVRVSVRET</sequence>
<dbReference type="EMBL" id="CM012459">
    <property type="protein sequence ID" value="RVE56320.1"/>
    <property type="molecule type" value="Genomic_DNA"/>
</dbReference>
<dbReference type="AlphaFoldDB" id="A0A3S2PAB6"/>
<gene>
    <name evidence="2" type="ORF">OJAV_G00219940</name>
</gene>
<feature type="compositionally biased region" description="Basic and acidic residues" evidence="1">
    <location>
        <begin position="74"/>
        <end position="87"/>
    </location>
</feature>
<evidence type="ECO:0000313" key="2">
    <source>
        <dbReference type="EMBL" id="RVE56320.1"/>
    </source>
</evidence>